<dbReference type="GO" id="GO:0007165">
    <property type="term" value="P:signal transduction"/>
    <property type="evidence" value="ECO:0007669"/>
    <property type="project" value="UniProtKB-KW"/>
</dbReference>
<dbReference type="Pfam" id="PF00672">
    <property type="entry name" value="HAMP"/>
    <property type="match status" value="1"/>
</dbReference>
<dbReference type="AlphaFoldDB" id="A0A6C2D2L3"/>
<organism evidence="7 8">
    <name type="scientific">Zoogloea oleivorans</name>
    <dbReference type="NCBI Taxonomy" id="1552750"/>
    <lineage>
        <taxon>Bacteria</taxon>
        <taxon>Pseudomonadati</taxon>
        <taxon>Pseudomonadota</taxon>
        <taxon>Betaproteobacteria</taxon>
        <taxon>Rhodocyclales</taxon>
        <taxon>Zoogloeaceae</taxon>
        <taxon>Zoogloea</taxon>
    </lineage>
</organism>
<dbReference type="OrthoDB" id="8576332at2"/>
<dbReference type="Pfam" id="PF00015">
    <property type="entry name" value="MCPsignal"/>
    <property type="match status" value="1"/>
</dbReference>
<dbReference type="GO" id="GO:0006935">
    <property type="term" value="P:chemotaxis"/>
    <property type="evidence" value="ECO:0007669"/>
    <property type="project" value="UniProtKB-KW"/>
</dbReference>
<dbReference type="PANTHER" id="PTHR43531">
    <property type="entry name" value="PROTEIN ICFG"/>
    <property type="match status" value="1"/>
</dbReference>
<reference evidence="7 8" key="1">
    <citation type="submission" date="2019-01" db="EMBL/GenBank/DDBJ databases">
        <title>Zoogloea oleivorans genome sequencing and assembly.</title>
        <authorList>
            <person name="Tancsics A."/>
            <person name="Farkas M."/>
            <person name="Kriszt B."/>
            <person name="Maroti G."/>
            <person name="Horvath B."/>
        </authorList>
    </citation>
    <scope>NUCLEOTIDE SEQUENCE [LARGE SCALE GENOMIC DNA]</scope>
    <source>
        <strain evidence="7 8">Buc</strain>
    </source>
</reference>
<dbReference type="PROSITE" id="PS50885">
    <property type="entry name" value="HAMP"/>
    <property type="match status" value="2"/>
</dbReference>
<dbReference type="CDD" id="cd11386">
    <property type="entry name" value="MCP_signal"/>
    <property type="match status" value="1"/>
</dbReference>
<keyword evidence="4" id="KW-1133">Transmembrane helix</keyword>
<dbReference type="SMART" id="SM00304">
    <property type="entry name" value="HAMP"/>
    <property type="match status" value="1"/>
</dbReference>
<protein>
    <submittedName>
        <fullName evidence="7">HAMP domain-containing protein</fullName>
    </submittedName>
</protein>
<dbReference type="GO" id="GO:0004888">
    <property type="term" value="F:transmembrane signaling receptor activity"/>
    <property type="evidence" value="ECO:0007669"/>
    <property type="project" value="TreeGrafter"/>
</dbReference>
<gene>
    <name evidence="7" type="ORF">ETQ85_06620</name>
</gene>
<dbReference type="PANTHER" id="PTHR43531:SF11">
    <property type="entry name" value="METHYL-ACCEPTING CHEMOTAXIS PROTEIN 3"/>
    <property type="match status" value="1"/>
</dbReference>
<keyword evidence="4" id="KW-0812">Transmembrane</keyword>
<evidence type="ECO:0000259" key="5">
    <source>
        <dbReference type="PROSITE" id="PS50111"/>
    </source>
</evidence>
<comment type="similarity">
    <text evidence="2">Belongs to the methyl-accepting chemotaxis (MCP) protein family.</text>
</comment>
<dbReference type="Gene3D" id="1.10.287.950">
    <property type="entry name" value="Methyl-accepting chemotaxis protein"/>
    <property type="match status" value="1"/>
</dbReference>
<evidence type="ECO:0000313" key="7">
    <source>
        <dbReference type="EMBL" id="TYC60174.1"/>
    </source>
</evidence>
<accession>A0A6C2D2L3</accession>
<evidence type="ECO:0000256" key="4">
    <source>
        <dbReference type="SAM" id="Phobius"/>
    </source>
</evidence>
<dbReference type="Gene3D" id="6.10.340.10">
    <property type="match status" value="1"/>
</dbReference>
<evidence type="ECO:0000256" key="3">
    <source>
        <dbReference type="PROSITE-ProRule" id="PRU00284"/>
    </source>
</evidence>
<evidence type="ECO:0000259" key="6">
    <source>
        <dbReference type="PROSITE" id="PS50885"/>
    </source>
</evidence>
<dbReference type="InterPro" id="IPR003660">
    <property type="entry name" value="HAMP_dom"/>
</dbReference>
<dbReference type="CDD" id="cd06225">
    <property type="entry name" value="HAMP"/>
    <property type="match status" value="2"/>
</dbReference>
<dbReference type="InterPro" id="IPR051310">
    <property type="entry name" value="MCP_chemotaxis"/>
</dbReference>
<dbReference type="RefSeq" id="WP_148578264.1">
    <property type="nucleotide sequence ID" value="NZ_SDKK01000005.1"/>
</dbReference>
<feature type="domain" description="HAMP" evidence="6">
    <location>
        <begin position="377"/>
        <end position="429"/>
    </location>
</feature>
<dbReference type="SMART" id="SM00283">
    <property type="entry name" value="MA"/>
    <property type="match status" value="1"/>
</dbReference>
<feature type="transmembrane region" description="Helical" evidence="4">
    <location>
        <begin position="12"/>
        <end position="31"/>
    </location>
</feature>
<dbReference type="SUPFAM" id="SSF58104">
    <property type="entry name" value="Methyl-accepting chemotaxis protein (MCP) signaling domain"/>
    <property type="match status" value="1"/>
</dbReference>
<dbReference type="EMBL" id="SDKK01000005">
    <property type="protein sequence ID" value="TYC60174.1"/>
    <property type="molecule type" value="Genomic_DNA"/>
</dbReference>
<keyword evidence="8" id="KW-1185">Reference proteome</keyword>
<evidence type="ECO:0000313" key="8">
    <source>
        <dbReference type="Proteomes" id="UP000389128"/>
    </source>
</evidence>
<evidence type="ECO:0000256" key="2">
    <source>
        <dbReference type="ARBA" id="ARBA00029447"/>
    </source>
</evidence>
<feature type="domain" description="Methyl-accepting transducer" evidence="5">
    <location>
        <begin position="473"/>
        <end position="702"/>
    </location>
</feature>
<dbReference type="Proteomes" id="UP000389128">
    <property type="component" value="Unassembled WGS sequence"/>
</dbReference>
<sequence>MKFSSIQHRISAVAGACLVGAVVSTVGYGVYSARDTQDLVSTRVSGQVKDSTLASLKGVAGTQAGTIQAKFDVALDAARTMAHVFELGKQDNGLTLGRNQINAVLLNVLKHNPDFNGTYSCWEPNALDGRDDQFRTGRDGNNEKHGRFTPYWNRDAKGNIAVQPLVEYDTMDKHPNGVLKGGWYIGPRDTQTESVLDPFPYIVQGKQVWLTTLSVPIVVNGKFMGVAGTDYNLDFVQELSQHADRGLFDGKGEVVIISNMGLIVADSEKPDLIGKHFQEVMPGEGWKTVLADIQAGKSVSSVDERTGIITALAPIQLGRTGKPWSVMIKVSKDVVLADAYALDKDLSSRASTSAWWQVAVGLLVALGGTSFLWFAAGSLSRPIREAEVLANTIRLGDFSSRIDHHTDDEVGRLAVALNDMAARLQARAEIAERISQGDLNIEIELASSNDQLGSALQRMLDNLNDMVCQLQGGAREITASAEQVSELSQGLSAGAAASASSVTEIGSAVQQMTANTHQNAHNAGQADSLSKSAQAVAVSASSHMSEMVRAMGEIEQAGTRITEIIRVIDEITEQTNLLALNAAIEAARAGEQGRGFAVVADEVRNLANRSAEAARKAAGMIAGSADKTRQGATIAATTSAALGEILSSSAKVSTLLSEIARASQEQASGFSEVAAGLGQIDGVTNRNSGDAEVCASASVILREQAANLVSLVGRFRVRPGASAGRRT</sequence>
<keyword evidence="4" id="KW-0472">Membrane</keyword>
<dbReference type="InterPro" id="IPR004089">
    <property type="entry name" value="MCPsignal_dom"/>
</dbReference>
<dbReference type="PROSITE" id="PS50111">
    <property type="entry name" value="CHEMOTAXIS_TRANSDUC_2"/>
    <property type="match status" value="1"/>
</dbReference>
<keyword evidence="1" id="KW-0145">Chemotaxis</keyword>
<dbReference type="GO" id="GO:0005886">
    <property type="term" value="C:plasma membrane"/>
    <property type="evidence" value="ECO:0007669"/>
    <property type="project" value="TreeGrafter"/>
</dbReference>
<comment type="caution">
    <text evidence="7">The sequence shown here is derived from an EMBL/GenBank/DDBJ whole genome shotgun (WGS) entry which is preliminary data.</text>
</comment>
<proteinExistence type="inferred from homology"/>
<dbReference type="CDD" id="cd12913">
    <property type="entry name" value="PDC1_MCP_like"/>
    <property type="match status" value="1"/>
</dbReference>
<name>A0A6C2D2L3_9RHOO</name>
<dbReference type="Pfam" id="PF22673">
    <property type="entry name" value="MCP-like_PDC_1"/>
    <property type="match status" value="1"/>
</dbReference>
<evidence type="ECO:0000256" key="1">
    <source>
        <dbReference type="ARBA" id="ARBA00022500"/>
    </source>
</evidence>
<dbReference type="Gene3D" id="3.30.450.20">
    <property type="entry name" value="PAS domain"/>
    <property type="match status" value="2"/>
</dbReference>
<keyword evidence="3" id="KW-0807">Transducer</keyword>
<feature type="domain" description="HAMP" evidence="6">
    <location>
        <begin position="431"/>
        <end position="468"/>
    </location>
</feature>
<feature type="transmembrane region" description="Helical" evidence="4">
    <location>
        <begin position="354"/>
        <end position="375"/>
    </location>
</feature>